<comment type="caution">
    <text evidence="1">The sequence shown here is derived from an EMBL/GenBank/DDBJ whole genome shotgun (WGS) entry which is preliminary data.</text>
</comment>
<accession>A0ABD3BV61</accession>
<protein>
    <submittedName>
        <fullName evidence="1">Uncharacterized protein</fullName>
    </submittedName>
</protein>
<evidence type="ECO:0000313" key="1">
    <source>
        <dbReference type="EMBL" id="KAL3621390.1"/>
    </source>
</evidence>
<dbReference type="AlphaFoldDB" id="A0ABD3BV61"/>
<sequence>MAAANAPITMKEALTQNREWICGYWRTRPCGLIFSSISDDGWARSGNSWRRRQRSEGGSSIKVTKRHMQHLTAHKRKILTLKKLYTRIFSGWTMLKDITNSLQKLRFSFRLPLRNGMLSFTYVKVDDDVHVN</sequence>
<organism evidence="1 2">
    <name type="scientific">Castilleja foliolosa</name>
    <dbReference type="NCBI Taxonomy" id="1961234"/>
    <lineage>
        <taxon>Eukaryota</taxon>
        <taxon>Viridiplantae</taxon>
        <taxon>Streptophyta</taxon>
        <taxon>Embryophyta</taxon>
        <taxon>Tracheophyta</taxon>
        <taxon>Spermatophyta</taxon>
        <taxon>Magnoliopsida</taxon>
        <taxon>eudicotyledons</taxon>
        <taxon>Gunneridae</taxon>
        <taxon>Pentapetalae</taxon>
        <taxon>asterids</taxon>
        <taxon>lamiids</taxon>
        <taxon>Lamiales</taxon>
        <taxon>Orobanchaceae</taxon>
        <taxon>Pedicularideae</taxon>
        <taxon>Castillejinae</taxon>
        <taxon>Castilleja</taxon>
    </lineage>
</organism>
<dbReference type="EMBL" id="JAVIJP010000066">
    <property type="protein sequence ID" value="KAL3621390.1"/>
    <property type="molecule type" value="Genomic_DNA"/>
</dbReference>
<name>A0ABD3BV61_9LAMI</name>
<proteinExistence type="predicted"/>
<keyword evidence="2" id="KW-1185">Reference proteome</keyword>
<dbReference type="Proteomes" id="UP001632038">
    <property type="component" value="Unassembled WGS sequence"/>
</dbReference>
<evidence type="ECO:0000313" key="2">
    <source>
        <dbReference type="Proteomes" id="UP001632038"/>
    </source>
</evidence>
<reference evidence="2" key="1">
    <citation type="journal article" date="2024" name="IScience">
        <title>Strigolactones Initiate the Formation of Haustorium-like Structures in Castilleja.</title>
        <authorList>
            <person name="Buerger M."/>
            <person name="Peterson D."/>
            <person name="Chory J."/>
        </authorList>
    </citation>
    <scope>NUCLEOTIDE SEQUENCE [LARGE SCALE GENOMIC DNA]</scope>
</reference>
<gene>
    <name evidence="1" type="ORF">CASFOL_036302</name>
</gene>